<protein>
    <submittedName>
        <fullName evidence="2">Putative S-adenosyl-L-methionine-dependent methyltransferase</fullName>
    </submittedName>
</protein>
<dbReference type="EMBL" id="FXXQ01000009">
    <property type="protein sequence ID" value="SMX24678.1"/>
    <property type="molecule type" value="Genomic_DNA"/>
</dbReference>
<dbReference type="GO" id="GO:0032259">
    <property type="term" value="P:methylation"/>
    <property type="evidence" value="ECO:0007669"/>
    <property type="project" value="UniProtKB-KW"/>
</dbReference>
<dbReference type="OrthoDB" id="9811589at2"/>
<reference evidence="2 3" key="1">
    <citation type="submission" date="2017-05" db="EMBL/GenBank/DDBJ databases">
        <authorList>
            <person name="Song R."/>
            <person name="Chenine A.L."/>
            <person name="Ruprecht R.M."/>
        </authorList>
    </citation>
    <scope>NUCLEOTIDE SEQUENCE [LARGE SCALE GENOMIC DNA]</scope>
    <source>
        <strain evidence="2 3">CECT 8489</strain>
    </source>
</reference>
<dbReference type="Proteomes" id="UP000201838">
    <property type="component" value="Unassembled WGS sequence"/>
</dbReference>
<dbReference type="SUPFAM" id="SSF53335">
    <property type="entry name" value="S-adenosyl-L-methionine-dependent methyltransferases"/>
    <property type="match status" value="1"/>
</dbReference>
<keyword evidence="2" id="KW-0808">Transferase</keyword>
<dbReference type="InterPro" id="IPR029063">
    <property type="entry name" value="SAM-dependent_MTases_sf"/>
</dbReference>
<feature type="domain" description="Methyltransferase" evidence="1">
    <location>
        <begin position="69"/>
        <end position="155"/>
    </location>
</feature>
<keyword evidence="2" id="KW-0489">Methyltransferase</keyword>
<proteinExistence type="predicted"/>
<dbReference type="AlphaFoldDB" id="A0A238J1U3"/>
<dbReference type="CDD" id="cd02440">
    <property type="entry name" value="AdoMet_MTases"/>
    <property type="match status" value="1"/>
</dbReference>
<dbReference type="GO" id="GO:0008168">
    <property type="term" value="F:methyltransferase activity"/>
    <property type="evidence" value="ECO:0007669"/>
    <property type="project" value="UniProtKB-KW"/>
</dbReference>
<gene>
    <name evidence="2" type="ORF">BOA8489_02805</name>
</gene>
<dbReference type="Pfam" id="PF13649">
    <property type="entry name" value="Methyltransf_25"/>
    <property type="match status" value="1"/>
</dbReference>
<keyword evidence="3" id="KW-1185">Reference proteome</keyword>
<evidence type="ECO:0000313" key="2">
    <source>
        <dbReference type="EMBL" id="SMX24678.1"/>
    </source>
</evidence>
<accession>A0A238J1U3</accession>
<dbReference type="Gene3D" id="3.40.50.150">
    <property type="entry name" value="Vaccinia Virus protein VP39"/>
    <property type="match status" value="1"/>
</dbReference>
<name>A0A238J1U3_9RHOB</name>
<organism evidence="2 3">
    <name type="scientific">Boseongicola aestuarii</name>
    <dbReference type="NCBI Taxonomy" id="1470561"/>
    <lineage>
        <taxon>Bacteria</taxon>
        <taxon>Pseudomonadati</taxon>
        <taxon>Pseudomonadota</taxon>
        <taxon>Alphaproteobacteria</taxon>
        <taxon>Rhodobacterales</taxon>
        <taxon>Paracoccaceae</taxon>
        <taxon>Boseongicola</taxon>
    </lineage>
</organism>
<evidence type="ECO:0000259" key="1">
    <source>
        <dbReference type="Pfam" id="PF13649"/>
    </source>
</evidence>
<sequence>MDQCLKNKIDTRAIGLDISLSLARWLTGSEHLHYGLWAELEPCAANLGAAQEAYTTHLLGQLPKGKLRILDIGGGAGETAARLGQLGHEVDIIIPSSRLAARCRENAPQAKVHEMRFEDYSGEGPFDLCLFSESFQYIPLAQGLSRCVEMLAPGGHIIVADCFRSGDRPSEARAVGGGHEITRFWAQVESLPLDVLLREDLTDQVAPSIDIESGFLRIFGEALVRIDEELALKKPLIRRVLETLWRVSVNRRRRESIQRRLMAEGRSSEVFRACNRYLLVKMQKT</sequence>
<evidence type="ECO:0000313" key="3">
    <source>
        <dbReference type="Proteomes" id="UP000201838"/>
    </source>
</evidence>
<dbReference type="InterPro" id="IPR041698">
    <property type="entry name" value="Methyltransf_25"/>
</dbReference>